<feature type="domain" description="Lipid II isoglutaminyl synthase (glutamine-hydrolyzing) subunit MurT C-terminal" evidence="6">
    <location>
        <begin position="319"/>
        <end position="429"/>
    </location>
</feature>
<dbReference type="GO" id="GO:0004326">
    <property type="term" value="F:tetrahydrofolylpolyglutamate synthase activity"/>
    <property type="evidence" value="ECO:0007669"/>
    <property type="project" value="InterPro"/>
</dbReference>
<evidence type="ECO:0000256" key="3">
    <source>
        <dbReference type="ARBA" id="ARBA00022840"/>
    </source>
</evidence>
<dbReference type="RefSeq" id="WP_149122380.1">
    <property type="nucleotide sequence ID" value="NZ_VTFL01000001.1"/>
</dbReference>
<comment type="similarity">
    <text evidence="4">Belongs to the MurCDEF family. MurT subfamily.</text>
</comment>
<name>A0A7V4DZH4_DICTH</name>
<organism evidence="7">
    <name type="scientific">Dictyoglomus thermophilum</name>
    <dbReference type="NCBI Taxonomy" id="14"/>
    <lineage>
        <taxon>Bacteria</taxon>
        <taxon>Pseudomonadati</taxon>
        <taxon>Dictyoglomota</taxon>
        <taxon>Dictyoglomia</taxon>
        <taxon>Dictyoglomales</taxon>
        <taxon>Dictyoglomaceae</taxon>
        <taxon>Dictyoglomus</taxon>
    </lineage>
</organism>
<dbReference type="GO" id="GO:0008270">
    <property type="term" value="F:zinc ion binding"/>
    <property type="evidence" value="ECO:0007669"/>
    <property type="project" value="UniProtKB-UniRule"/>
</dbReference>
<comment type="function">
    <text evidence="4">The lipid II isoglutaminyl synthase complex catalyzes the formation of alpha-D-isoglutamine in the cell wall lipid II stem peptide. The MurT subunit catalyzes the ATP-dependent amidation of D-glutamate residue of lipid II, converting it to an isoglutamine residue.</text>
</comment>
<feature type="binding site" evidence="4">
    <location>
        <position position="204"/>
    </location>
    <ligand>
        <name>Zn(2+)</name>
        <dbReference type="ChEBI" id="CHEBI:29105"/>
    </ligand>
</feature>
<gene>
    <name evidence="4" type="primary">murT</name>
    <name evidence="7" type="ORF">ENU78_08400</name>
</gene>
<dbReference type="GO" id="GO:0071555">
    <property type="term" value="P:cell wall organization"/>
    <property type="evidence" value="ECO:0007669"/>
    <property type="project" value="UniProtKB-KW"/>
</dbReference>
<dbReference type="PROSITE" id="PS01011">
    <property type="entry name" value="FOLYLPOLYGLU_SYNT_1"/>
    <property type="match status" value="1"/>
</dbReference>
<evidence type="ECO:0000256" key="1">
    <source>
        <dbReference type="ARBA" id="ARBA00022598"/>
    </source>
</evidence>
<dbReference type="GO" id="GO:0140282">
    <property type="term" value="F:carbon-nitrogen ligase activity on lipid II"/>
    <property type="evidence" value="ECO:0007669"/>
    <property type="project" value="UniProtKB-UniRule"/>
</dbReference>
<dbReference type="HAMAP" id="MF_02214">
    <property type="entry name" value="Lipid_II_synth_MurT"/>
    <property type="match status" value="1"/>
</dbReference>
<keyword evidence="1 4" id="KW-0436">Ligase</keyword>
<feature type="domain" description="Mur ligase central" evidence="5">
    <location>
        <begin position="58"/>
        <end position="191"/>
    </location>
</feature>
<dbReference type="InterPro" id="IPR018109">
    <property type="entry name" value="Folylpolyglutamate_synth_CS"/>
</dbReference>
<evidence type="ECO:0000313" key="7">
    <source>
        <dbReference type="EMBL" id="HGK24426.1"/>
    </source>
</evidence>
<keyword evidence="4" id="KW-0573">Peptidoglycan synthesis</keyword>
<comment type="caution">
    <text evidence="7">The sequence shown here is derived from an EMBL/GenBank/DDBJ whole genome shotgun (WGS) entry which is preliminary data.</text>
</comment>
<keyword evidence="4" id="KW-0133">Cell shape</keyword>
<keyword evidence="4" id="KW-0862">Zinc</keyword>
<dbReference type="PANTHER" id="PTHR23135">
    <property type="entry name" value="MUR LIGASE FAMILY MEMBER"/>
    <property type="match status" value="1"/>
</dbReference>
<sequence length="451" mass="52453">MNLRRFRFYTALYAGKLVYYLMKILNLDATTFPGKVALNIYPDFLKEISSKIKTRILVTGTNGKTTTNNLINYVIKRKGYRVIGNLEGANLKSGIATSYVKNSGIFDFATFEVDEGIFPYVYEDLSPHYVVITNFFRDQLDRYGEIDITVNKILNCLKENTILVLNADDPFVARFSKLPNKKFFFGIGTKIREGVEEIKESIYCPICGRKLNYDFFNYSQLGKYSCKCGFKNPDYDFYISSAIFNKEWNIEIFEKGEKYNLTFKYPGVYNLYNVLSTYSLLRVLNFDPLEISKFISEFEFRLGRLEKFIYKGFERILVLVKNPAGYNQVLDTIKDDKENKVLLLILNDNIADGRDVSWIWDVDFEKIKDLGEIQKIVVSGTRGEDLLVRLKYAEVPLEKVHLERDLKKAIDYSISFPYKTYILPTYTALFRSRKILMRKVKNGVKDISYVS</sequence>
<comment type="subunit">
    <text evidence="4">Forms a heterodimer with GatD.</text>
</comment>
<dbReference type="Pfam" id="PF08353">
    <property type="entry name" value="MurT_C"/>
    <property type="match status" value="1"/>
</dbReference>
<evidence type="ECO:0000256" key="2">
    <source>
        <dbReference type="ARBA" id="ARBA00022741"/>
    </source>
</evidence>
<dbReference type="Gene3D" id="3.40.1190.10">
    <property type="entry name" value="Mur-like, catalytic domain"/>
    <property type="match status" value="1"/>
</dbReference>
<evidence type="ECO:0000256" key="4">
    <source>
        <dbReference type="HAMAP-Rule" id="MF_02214"/>
    </source>
</evidence>
<dbReference type="GO" id="GO:0005524">
    <property type="term" value="F:ATP binding"/>
    <property type="evidence" value="ECO:0007669"/>
    <property type="project" value="UniProtKB-UniRule"/>
</dbReference>
<accession>A0A7V4DZH4</accession>
<dbReference type="UniPathway" id="UPA00219"/>
<comment type="pathway">
    <text evidence="4">Cell wall biogenesis; peptidoglycan biosynthesis.</text>
</comment>
<feature type="binding site" evidence="4">
    <location>
        <position position="207"/>
    </location>
    <ligand>
        <name>Zn(2+)</name>
        <dbReference type="ChEBI" id="CHEBI:29105"/>
    </ligand>
</feature>
<dbReference type="SUPFAM" id="SSF53623">
    <property type="entry name" value="MurD-like peptide ligases, catalytic domain"/>
    <property type="match status" value="1"/>
</dbReference>
<dbReference type="InterPro" id="IPR036565">
    <property type="entry name" value="Mur-like_cat_sf"/>
</dbReference>
<evidence type="ECO:0000259" key="6">
    <source>
        <dbReference type="Pfam" id="PF08353"/>
    </source>
</evidence>
<keyword evidence="4" id="KW-0961">Cell wall biogenesis/degradation</keyword>
<dbReference type="InterPro" id="IPR043703">
    <property type="entry name" value="Lipid_II_synth_MurT"/>
</dbReference>
<dbReference type="EC" id="6.3.5.13" evidence="4"/>
<feature type="active site" evidence="4">
    <location>
        <position position="355"/>
    </location>
</feature>
<comment type="catalytic activity">
    <reaction evidence="4">
        <text>beta-D-GlcNAc-(1-&gt;4)-Mur2Ac(oyl-L-Ala-gamma-D-Glu-L-Lys-D-Ala-D-Ala)-di-trans,octa-cis-undecaprenyl diphosphate + ATP = beta-D-GlcNAc-(1-&gt;4)-Mur2Ac(oyl-L-Ala-gamma-D-O-P-Glu-L-Lys-D-Ala-D-Ala)-di-trans,octa-cis-undecaprenyl diphosphate + ADP</text>
        <dbReference type="Rhea" id="RHEA:59488"/>
        <dbReference type="ChEBI" id="CHEBI:30616"/>
        <dbReference type="ChEBI" id="CHEBI:60033"/>
        <dbReference type="ChEBI" id="CHEBI:143132"/>
        <dbReference type="ChEBI" id="CHEBI:456216"/>
    </reaction>
</comment>
<proteinExistence type="inferred from homology"/>
<keyword evidence="3 4" id="KW-0067">ATP-binding</keyword>
<dbReference type="GO" id="GO:0008360">
    <property type="term" value="P:regulation of cell shape"/>
    <property type="evidence" value="ECO:0007669"/>
    <property type="project" value="UniProtKB-KW"/>
</dbReference>
<dbReference type="AlphaFoldDB" id="A0A7V4DZH4"/>
<keyword evidence="2 4" id="KW-0547">Nucleotide-binding</keyword>
<comment type="catalytic activity">
    <reaction evidence="4">
        <text>beta-D-GlcNAc-(1-&gt;4)-Mur2Ac(oyl-L-Ala-gamma-D-Glu-L-Lys-D-Ala-D-Ala)-di-trans,octa-cis-undecaprenyl diphosphate + L-glutamine + ATP + H2O = beta-D-GlcNAc-(1-&gt;4)-Mur2Ac(oyl-L-Ala-D-isoglutaminyl-L-Lys-D-Ala-D-Ala)-di-trans,octa-cis-undecaprenyl diphosphate + L-glutamate + ADP + phosphate + H(+)</text>
        <dbReference type="Rhea" id="RHEA:57928"/>
        <dbReference type="ChEBI" id="CHEBI:15377"/>
        <dbReference type="ChEBI" id="CHEBI:15378"/>
        <dbReference type="ChEBI" id="CHEBI:29985"/>
        <dbReference type="ChEBI" id="CHEBI:30616"/>
        <dbReference type="ChEBI" id="CHEBI:43474"/>
        <dbReference type="ChEBI" id="CHEBI:58359"/>
        <dbReference type="ChEBI" id="CHEBI:60033"/>
        <dbReference type="ChEBI" id="CHEBI:62233"/>
        <dbReference type="ChEBI" id="CHEBI:456216"/>
        <dbReference type="EC" id="6.3.5.13"/>
    </reaction>
</comment>
<dbReference type="InterPro" id="IPR013221">
    <property type="entry name" value="Mur_ligase_cen"/>
</dbReference>
<dbReference type="EMBL" id="DTDV01000022">
    <property type="protein sequence ID" value="HGK24426.1"/>
    <property type="molecule type" value="Genomic_DNA"/>
</dbReference>
<feature type="binding site" evidence="4">
    <location>
        <position position="226"/>
    </location>
    <ligand>
        <name>Zn(2+)</name>
        <dbReference type="ChEBI" id="CHEBI:29105"/>
    </ligand>
</feature>
<protein>
    <recommendedName>
        <fullName evidence="4">Lipid II isoglutaminyl synthase (glutamine-hydrolyzing) subunit MurT</fullName>
        <ecNumber evidence="4">6.3.5.13</ecNumber>
    </recommendedName>
</protein>
<dbReference type="Pfam" id="PF08245">
    <property type="entry name" value="Mur_ligase_M"/>
    <property type="match status" value="1"/>
</dbReference>
<comment type="catalytic activity">
    <reaction evidence="4">
        <text>beta-D-GlcNAc-(1-&gt;4)-Mur2Ac(oyl-L-Ala-gamma-D-O-P-Glu-L-Lys-D-Ala-D-Ala)-di-trans,octa-cis-undecaprenyl diphosphate + NH4(+) = beta-D-GlcNAc-(1-&gt;4)-Mur2Ac(oyl-L-Ala-D-isoglutaminyl-L-Lys-D-Ala-D-Ala)-di-trans,octa-cis-undecaprenyl diphosphate + phosphate + H(+)</text>
        <dbReference type="Rhea" id="RHEA:57932"/>
        <dbReference type="ChEBI" id="CHEBI:15378"/>
        <dbReference type="ChEBI" id="CHEBI:28938"/>
        <dbReference type="ChEBI" id="CHEBI:43474"/>
        <dbReference type="ChEBI" id="CHEBI:62233"/>
        <dbReference type="ChEBI" id="CHEBI:143132"/>
    </reaction>
</comment>
<dbReference type="GO" id="GO:0009252">
    <property type="term" value="P:peptidoglycan biosynthetic process"/>
    <property type="evidence" value="ECO:0007669"/>
    <property type="project" value="UniProtKB-UniRule"/>
</dbReference>
<dbReference type="PANTHER" id="PTHR23135:SF7">
    <property type="entry name" value="LIPID II ISOGLUTAMINYL SYNTHASE (GLUTAMINE-HYDROLYZING) SUBUNIT MURT"/>
    <property type="match status" value="1"/>
</dbReference>
<feature type="binding site" evidence="4">
    <location>
        <position position="228"/>
    </location>
    <ligand>
        <name>Zn(2+)</name>
        <dbReference type="ChEBI" id="CHEBI:29105"/>
    </ligand>
</feature>
<keyword evidence="4" id="KW-0479">Metal-binding</keyword>
<dbReference type="InterPro" id="IPR013564">
    <property type="entry name" value="MurT_C"/>
</dbReference>
<reference evidence="7" key="1">
    <citation type="journal article" date="2020" name="mSystems">
        <title>Genome- and Community-Level Interaction Insights into Carbon Utilization and Element Cycling Functions of Hydrothermarchaeota in Hydrothermal Sediment.</title>
        <authorList>
            <person name="Zhou Z."/>
            <person name="Liu Y."/>
            <person name="Xu W."/>
            <person name="Pan J."/>
            <person name="Luo Z.H."/>
            <person name="Li M."/>
        </authorList>
    </citation>
    <scope>NUCLEOTIDE SEQUENCE [LARGE SCALE GENOMIC DNA]</scope>
    <source>
        <strain evidence="7">SpSt-70</strain>
    </source>
</reference>
<evidence type="ECO:0000259" key="5">
    <source>
        <dbReference type="Pfam" id="PF08245"/>
    </source>
</evidence>